<protein>
    <recommendedName>
        <fullName evidence="4">Glycyl-tRNA synthetase subunit alpha</fullName>
    </recommendedName>
</protein>
<evidence type="ECO:0000256" key="1">
    <source>
        <dbReference type="SAM" id="SignalP"/>
    </source>
</evidence>
<gene>
    <name evidence="2" type="ORF">CGC56_10105</name>
</gene>
<proteinExistence type="predicted"/>
<organism evidence="2 3">
    <name type="scientific">Capnocytophaga canimorsus</name>
    <dbReference type="NCBI Taxonomy" id="28188"/>
    <lineage>
        <taxon>Bacteria</taxon>
        <taxon>Pseudomonadati</taxon>
        <taxon>Bacteroidota</taxon>
        <taxon>Flavobacteriia</taxon>
        <taxon>Flavobacteriales</taxon>
        <taxon>Flavobacteriaceae</taxon>
        <taxon>Capnocytophaga</taxon>
    </lineage>
</organism>
<evidence type="ECO:0000313" key="2">
    <source>
        <dbReference type="EMBL" id="ATA92480.1"/>
    </source>
</evidence>
<sequence length="139" mass="16577">MKKIMYLLLLFVIGNVSAQTLHIYGGASHDVYLGCLNCDNYNLNSIWNEYGDYGNSYQYNSIWNEYGSYGSEYSDTSPWNKYANHPPVIVDKQGNFYGYFTVNEYKNKRADFDLILYIYEYYEEIRNNVSKWYKRIFED</sequence>
<reference evidence="3" key="1">
    <citation type="submission" date="2017-06" db="EMBL/GenBank/DDBJ databases">
        <title>Capnocytophaga spp. assemblies.</title>
        <authorList>
            <person name="Gulvik C.A."/>
        </authorList>
    </citation>
    <scope>NUCLEOTIDE SEQUENCE [LARGE SCALE GENOMIC DNA]</scope>
    <source>
        <strain evidence="3">H5594</strain>
    </source>
</reference>
<dbReference type="Proteomes" id="UP000243136">
    <property type="component" value="Chromosome"/>
</dbReference>
<feature type="chain" id="PRO_5012964876" description="Glycyl-tRNA synthetase subunit alpha" evidence="1">
    <location>
        <begin position="19"/>
        <end position="139"/>
    </location>
</feature>
<dbReference type="AlphaFoldDB" id="A0A250G521"/>
<keyword evidence="1" id="KW-0732">Signal</keyword>
<dbReference type="EMBL" id="CP022388">
    <property type="protein sequence ID" value="ATA92480.1"/>
    <property type="molecule type" value="Genomic_DNA"/>
</dbReference>
<dbReference type="RefSeq" id="WP_095917724.1">
    <property type="nucleotide sequence ID" value="NZ_CP022388.1"/>
</dbReference>
<name>A0A250G521_9FLAO</name>
<evidence type="ECO:0000313" key="3">
    <source>
        <dbReference type="Proteomes" id="UP000243136"/>
    </source>
</evidence>
<feature type="signal peptide" evidence="1">
    <location>
        <begin position="1"/>
        <end position="18"/>
    </location>
</feature>
<evidence type="ECO:0008006" key="4">
    <source>
        <dbReference type="Google" id="ProtNLM"/>
    </source>
</evidence>
<accession>A0A250G521</accession>